<evidence type="ECO:0000256" key="1">
    <source>
        <dbReference type="ARBA" id="ARBA00004651"/>
    </source>
</evidence>
<sequence length="357" mass="35813">MLALGTQPPGVAGTTGASGSRRRRITVVALLGGVVLLGALILGIVVGAADIGPAELARILLDRLTGAEPESALRSSIVWELRLPRVLTAAAVGAGLGLAGTIMQAVTRNPLADPYLLGLSSGASLGAVAVIVLGVSLLLPVAAFLGALVALAATLAIARRGGAITPVRTVLAGVAVSAMLGALTSGVIFWSATGDSYREILGWLLGTLGAADWSSAAIAGVALLVVGGALLTTSRTLDAFAFGERSAMTLGIDVPRIRLILLVATALLTGAMVSVSGAIGFVGLVMPHMVRLVVGPGHRALLPLVVVWSAAFLVLADTLARTVLDPRELPVGVVTALVGAPVFAALLARRTTIGARS</sequence>
<evidence type="ECO:0000256" key="5">
    <source>
        <dbReference type="ARBA" id="ARBA00022692"/>
    </source>
</evidence>
<feature type="transmembrane region" description="Helical" evidence="8">
    <location>
        <begin position="141"/>
        <end position="158"/>
    </location>
</feature>
<dbReference type="RefSeq" id="WP_255160857.1">
    <property type="nucleotide sequence ID" value="NZ_CP101497.1"/>
</dbReference>
<feature type="transmembrane region" description="Helical" evidence="8">
    <location>
        <begin position="170"/>
        <end position="193"/>
    </location>
</feature>
<feature type="transmembrane region" description="Helical" evidence="8">
    <location>
        <begin position="115"/>
        <end position="135"/>
    </location>
</feature>
<comment type="subcellular location">
    <subcellularLocation>
        <location evidence="1">Cell membrane</location>
        <topology evidence="1">Multi-pass membrane protein</topology>
    </subcellularLocation>
</comment>
<evidence type="ECO:0000256" key="4">
    <source>
        <dbReference type="ARBA" id="ARBA00022475"/>
    </source>
</evidence>
<feature type="transmembrane region" description="Helical" evidence="8">
    <location>
        <begin position="27"/>
        <end position="49"/>
    </location>
</feature>
<dbReference type="PANTHER" id="PTHR30472:SF67">
    <property type="entry name" value="PERMEASE OF ABC TRANSPORTER-RELATED"/>
    <property type="match status" value="1"/>
</dbReference>
<comment type="similarity">
    <text evidence="2">Belongs to the binding-protein-dependent transport system permease family. FecCD subfamily.</text>
</comment>
<keyword evidence="3" id="KW-0813">Transport</keyword>
<evidence type="ECO:0000256" key="3">
    <source>
        <dbReference type="ARBA" id="ARBA00022448"/>
    </source>
</evidence>
<keyword evidence="6 8" id="KW-1133">Transmembrane helix</keyword>
<gene>
    <name evidence="9" type="ORF">NNL39_01515</name>
</gene>
<keyword evidence="7 8" id="KW-0472">Membrane</keyword>
<evidence type="ECO:0000256" key="8">
    <source>
        <dbReference type="SAM" id="Phobius"/>
    </source>
</evidence>
<keyword evidence="4" id="KW-1003">Cell membrane</keyword>
<dbReference type="PANTHER" id="PTHR30472">
    <property type="entry name" value="FERRIC ENTEROBACTIN TRANSPORT SYSTEM PERMEASE PROTEIN"/>
    <property type="match status" value="1"/>
</dbReference>
<proteinExistence type="inferred from homology"/>
<keyword evidence="5 8" id="KW-0812">Transmembrane</keyword>
<accession>A0ABY5G171</accession>
<feature type="transmembrane region" description="Helical" evidence="8">
    <location>
        <begin position="83"/>
        <end position="103"/>
    </location>
</feature>
<dbReference type="SUPFAM" id="SSF81345">
    <property type="entry name" value="ABC transporter involved in vitamin B12 uptake, BtuC"/>
    <property type="match status" value="1"/>
</dbReference>
<evidence type="ECO:0000313" key="9">
    <source>
        <dbReference type="EMBL" id="UTT63726.1"/>
    </source>
</evidence>
<evidence type="ECO:0000313" key="10">
    <source>
        <dbReference type="Proteomes" id="UP001060039"/>
    </source>
</evidence>
<evidence type="ECO:0000256" key="2">
    <source>
        <dbReference type="ARBA" id="ARBA00007935"/>
    </source>
</evidence>
<protein>
    <submittedName>
        <fullName evidence="9">Iron chelate uptake ABC transporter family permease subunit</fullName>
    </submittedName>
</protein>
<dbReference type="NCBIfam" id="TIGR03869">
    <property type="entry name" value="F420-0_ABCperm"/>
    <property type="match status" value="1"/>
</dbReference>
<reference evidence="9" key="1">
    <citation type="submission" date="2022-07" db="EMBL/GenBank/DDBJ databases">
        <title>Taxonomic analysis of Microcella humidisoli nov. sp., isolated from riverside soil.</title>
        <authorList>
            <person name="Molina K.M."/>
            <person name="Kim S.B."/>
        </authorList>
    </citation>
    <scope>NUCLEOTIDE SEQUENCE</scope>
    <source>
        <strain evidence="9">MMS21-STM10</strain>
    </source>
</reference>
<dbReference type="InterPro" id="IPR037294">
    <property type="entry name" value="ABC_BtuC-like"/>
</dbReference>
<dbReference type="Gene3D" id="1.10.3470.10">
    <property type="entry name" value="ABC transporter involved in vitamin B12 uptake, BtuC"/>
    <property type="match status" value="1"/>
</dbReference>
<feature type="transmembrane region" description="Helical" evidence="8">
    <location>
        <begin position="301"/>
        <end position="320"/>
    </location>
</feature>
<dbReference type="Proteomes" id="UP001060039">
    <property type="component" value="Chromosome"/>
</dbReference>
<feature type="transmembrane region" description="Helical" evidence="8">
    <location>
        <begin position="329"/>
        <end position="348"/>
    </location>
</feature>
<evidence type="ECO:0000256" key="6">
    <source>
        <dbReference type="ARBA" id="ARBA00022989"/>
    </source>
</evidence>
<dbReference type="EMBL" id="CP101497">
    <property type="protein sequence ID" value="UTT63726.1"/>
    <property type="molecule type" value="Genomic_DNA"/>
</dbReference>
<dbReference type="CDD" id="cd06550">
    <property type="entry name" value="TM_ABC_iron-siderophores_like"/>
    <property type="match status" value="1"/>
</dbReference>
<organism evidence="9 10">
    <name type="scientific">Microcella humidisoli</name>
    <dbReference type="NCBI Taxonomy" id="2963406"/>
    <lineage>
        <taxon>Bacteria</taxon>
        <taxon>Bacillati</taxon>
        <taxon>Actinomycetota</taxon>
        <taxon>Actinomycetes</taxon>
        <taxon>Micrococcales</taxon>
        <taxon>Microbacteriaceae</taxon>
        <taxon>Microcella</taxon>
    </lineage>
</organism>
<evidence type="ECO:0000256" key="7">
    <source>
        <dbReference type="ARBA" id="ARBA00023136"/>
    </source>
</evidence>
<dbReference type="InterPro" id="IPR000522">
    <property type="entry name" value="ABC_transptr_permease_BtuC"/>
</dbReference>
<dbReference type="Pfam" id="PF01032">
    <property type="entry name" value="FecCD"/>
    <property type="match status" value="1"/>
</dbReference>
<keyword evidence="10" id="KW-1185">Reference proteome</keyword>
<feature type="transmembrane region" description="Helical" evidence="8">
    <location>
        <begin position="213"/>
        <end position="238"/>
    </location>
</feature>
<name>A0ABY5G171_9MICO</name>
<feature type="transmembrane region" description="Helical" evidence="8">
    <location>
        <begin position="259"/>
        <end position="281"/>
    </location>
</feature>
<dbReference type="InterPro" id="IPR022410">
    <property type="entry name" value="ABC_transptr_permease_F420-0"/>
</dbReference>